<evidence type="ECO:0000313" key="1">
    <source>
        <dbReference type="EMBL" id="QGA72455.1"/>
    </source>
</evidence>
<reference evidence="1" key="1">
    <citation type="submission" date="2019-04" db="EMBL/GenBank/DDBJ databases">
        <title>Diversity and Distribution of a Novel Hyperthermophilic Aquificales Virus Family.</title>
        <authorList>
            <person name="Mead D.A."/>
            <person name="Chevrette M.G."/>
            <person name="Lodes M."/>
            <person name="Hedlund B."/>
            <person name="Schoenfeld T.W."/>
            <person name="Monsma S.A."/>
        </authorList>
    </citation>
    <scope>NUCLEOTIDE SEQUENCE</scope>
</reference>
<name>A0A5Q0TWI5_9VIRU</name>
<protein>
    <submittedName>
        <fullName evidence="1">Uncharacterized protein</fullName>
    </submittedName>
</protein>
<accession>A0A5Q0TWI5</accession>
<sequence>MSEVKPTLVFYDAIEETILLNSWLSNFPSGKWNDAQSRSWYWVIVSAVNLSSAYEYRVKFDVFVENTTLIFPFVVKTSDKGVKKVFINGVEYRVRSKENYGDRFVVSGQEFSFKVATQYKLAKQTVPILTLEYKQAVFRSTEFLTSDCIRLRFTSSEFNTVKAIETDYVATRNTQALYIISNTATCNCISTHTTQSTFNNVNSLSVPVITNCRDTSWVRFGGIWQSCETWIPLT</sequence>
<proteinExistence type="predicted"/>
<organism evidence="1">
    <name type="scientific">uncultured virus</name>
    <dbReference type="NCBI Taxonomy" id="340016"/>
    <lineage>
        <taxon>Viruses</taxon>
        <taxon>environmental samples</taxon>
    </lineage>
</organism>
<dbReference type="EMBL" id="MK783188">
    <property type="protein sequence ID" value="QGA72455.1"/>
    <property type="molecule type" value="Genomic_DNA"/>
</dbReference>